<dbReference type="OrthoDB" id="5424209at2759"/>
<dbReference type="VEuPathDB" id="FungiDB:F503_04761"/>
<gene>
    <name evidence="2" type="ORF">F503_04761</name>
</gene>
<organism evidence="2 3">
    <name type="scientific">Ophiostoma piceae (strain UAMH 11346)</name>
    <name type="common">Sap stain fungus</name>
    <dbReference type="NCBI Taxonomy" id="1262450"/>
    <lineage>
        <taxon>Eukaryota</taxon>
        <taxon>Fungi</taxon>
        <taxon>Dikarya</taxon>
        <taxon>Ascomycota</taxon>
        <taxon>Pezizomycotina</taxon>
        <taxon>Sordariomycetes</taxon>
        <taxon>Sordariomycetidae</taxon>
        <taxon>Ophiostomatales</taxon>
        <taxon>Ophiostomataceae</taxon>
        <taxon>Ophiostoma</taxon>
    </lineage>
</organism>
<accession>S3BXT8</accession>
<dbReference type="EMBL" id="KE148162">
    <property type="protein sequence ID" value="EPE04246.1"/>
    <property type="molecule type" value="Genomic_DNA"/>
</dbReference>
<reference evidence="2 3" key="1">
    <citation type="journal article" date="2013" name="BMC Genomics">
        <title>The genome and transcriptome of the pine saprophyte Ophiostoma piceae, and a comparison with the bark beetle-associated pine pathogen Grosmannia clavigera.</title>
        <authorList>
            <person name="Haridas S."/>
            <person name="Wang Y."/>
            <person name="Lim L."/>
            <person name="Massoumi Alamouti S."/>
            <person name="Jackman S."/>
            <person name="Docking R."/>
            <person name="Robertson G."/>
            <person name="Birol I."/>
            <person name="Bohlmann J."/>
            <person name="Breuil C."/>
        </authorList>
    </citation>
    <scope>NUCLEOTIDE SEQUENCE [LARGE SCALE GENOMIC DNA]</scope>
    <source>
        <strain evidence="2 3">UAMH 11346</strain>
    </source>
</reference>
<feature type="region of interest" description="Disordered" evidence="1">
    <location>
        <begin position="551"/>
        <end position="630"/>
    </location>
</feature>
<dbReference type="AlphaFoldDB" id="S3BXT8"/>
<dbReference type="STRING" id="1262450.S3BXT8"/>
<proteinExistence type="predicted"/>
<evidence type="ECO:0000313" key="2">
    <source>
        <dbReference type="EMBL" id="EPE04246.1"/>
    </source>
</evidence>
<evidence type="ECO:0000256" key="1">
    <source>
        <dbReference type="SAM" id="MobiDB-lite"/>
    </source>
</evidence>
<dbReference type="Proteomes" id="UP000016923">
    <property type="component" value="Unassembled WGS sequence"/>
</dbReference>
<dbReference type="SUPFAM" id="SSF50494">
    <property type="entry name" value="Trypsin-like serine proteases"/>
    <property type="match status" value="1"/>
</dbReference>
<feature type="compositionally biased region" description="Low complexity" evidence="1">
    <location>
        <begin position="239"/>
        <end position="254"/>
    </location>
</feature>
<name>S3BXT8_OPHP1</name>
<dbReference type="InterPro" id="IPR009003">
    <property type="entry name" value="Peptidase_S1_PA"/>
</dbReference>
<dbReference type="HOGENOM" id="CLU_024804_2_1_1"/>
<feature type="region of interest" description="Disordered" evidence="1">
    <location>
        <begin position="230"/>
        <end position="259"/>
    </location>
</feature>
<dbReference type="eggNOG" id="ENOG502RPM5">
    <property type="taxonomic scope" value="Eukaryota"/>
</dbReference>
<sequence length="679" mass="73639">MATPHNSHAPYSVGGHHPPSADEQHWYLLGLGGHPRLIARTSPEPWTRVVEYPPQQMLSTVGVSHTLKQRWDPALRGHLVFILQDGPRSDFQWNSMFPVRLGLRTAGRDTCQDTEGHPVVLMVTVDRGSGCQWRVAMRKALRCRDSLRASKIHNVEVLVAECGAAAQASPAGEWLAQSIDWNMDGPNAVHTIQDAMMPLLPYTGCRITQSQPNEAGSAFSGSLGPVLRIGPYDAQPQNTRSSRTTQTTHSTQSTGKLYGLTSRHVAVGDRLPRNQAYNADTAAQGTHVRADILTNDVASINRTRADLSMLLIDIRIETKEMEARLKDNASDEEAADNLGTMALCKQYVDTLKANIDHPSAVSLAARFSGSVKYAPQFRVGARHNLQDWALFGLGGRATATRAGLVSSYTAAHNQVYIDRAAARAAVRWVSVKRSSHTPITGLENERFELNSKRFLRLHGRGMPEEPLFFADSPSCLVGKRGPKTGLTFGHVNEIEAVTRQPHADGPDLISLHMLVLPTDDYGAFSDKGDSGSAIFDCNGCVVGMVDAGTKMDNVHRHPPPTPTPTPTPAVTLPVTAQDAQRRKENVVPPRALPSRNRSDSEEGYGGGPSQVPAPAPAPARQDPAPSTSLVERQFTGLSIAEAATSGRESAPPMDVTFATPIQWLLADIKEFTGRNVEIA</sequence>
<protein>
    <submittedName>
        <fullName evidence="2">Uncharacterized protein</fullName>
    </submittedName>
</protein>
<evidence type="ECO:0000313" key="3">
    <source>
        <dbReference type="Proteomes" id="UP000016923"/>
    </source>
</evidence>
<keyword evidence="3" id="KW-1185">Reference proteome</keyword>